<dbReference type="Proteomes" id="UP000886934">
    <property type="component" value="Unassembled WGS sequence"/>
</dbReference>
<gene>
    <name evidence="1" type="ORF">KAM351_24330</name>
</gene>
<dbReference type="EMBL" id="BPNN01000034">
    <property type="protein sequence ID" value="GJA63822.1"/>
    <property type="molecule type" value="Genomic_DNA"/>
</dbReference>
<sequence>MEEHYVRKCTDLIVEGFEMQLFYAKFQRQECWLHDFTVEEAGTLIINFYHFIHVYIPKRGQCCVHNNTWTLYKKDDLTKIQAEHSNILIFLKLNECPQEEM</sequence>
<organism evidence="1 2">
    <name type="scientific">Aeromonas caviae</name>
    <name type="common">Aeromonas punctata</name>
    <dbReference type="NCBI Taxonomy" id="648"/>
    <lineage>
        <taxon>Bacteria</taxon>
        <taxon>Pseudomonadati</taxon>
        <taxon>Pseudomonadota</taxon>
        <taxon>Gammaproteobacteria</taxon>
        <taxon>Aeromonadales</taxon>
        <taxon>Aeromonadaceae</taxon>
        <taxon>Aeromonas</taxon>
    </lineage>
</organism>
<evidence type="ECO:0000313" key="2">
    <source>
        <dbReference type="Proteomes" id="UP000886934"/>
    </source>
</evidence>
<accession>A0AA37CXT1</accession>
<dbReference type="AlphaFoldDB" id="A0AA37CXT1"/>
<proteinExistence type="predicted"/>
<reference evidence="1" key="1">
    <citation type="submission" date="2021-07" db="EMBL/GenBank/DDBJ databases">
        <title>Draft genome sequence of carbapenem-resistant Aeromonas spp. in Japan.</title>
        <authorList>
            <person name="Maehana S."/>
            <person name="Suzuki M."/>
            <person name="Kitasato H."/>
        </authorList>
    </citation>
    <scope>NUCLEOTIDE SEQUENCE</scope>
    <source>
        <strain evidence="1">KAM351</strain>
    </source>
</reference>
<comment type="caution">
    <text evidence="1">The sequence shown here is derived from an EMBL/GenBank/DDBJ whole genome shotgun (WGS) entry which is preliminary data.</text>
</comment>
<name>A0AA37CXT1_AERCA</name>
<evidence type="ECO:0000313" key="1">
    <source>
        <dbReference type="EMBL" id="GJA63822.1"/>
    </source>
</evidence>
<protein>
    <submittedName>
        <fullName evidence="1">Uncharacterized protein</fullName>
    </submittedName>
</protein>